<dbReference type="InterPro" id="IPR030395">
    <property type="entry name" value="GP_PDE_dom"/>
</dbReference>
<dbReference type="GO" id="GO:0008081">
    <property type="term" value="F:phosphoric diester hydrolase activity"/>
    <property type="evidence" value="ECO:0007669"/>
    <property type="project" value="InterPro"/>
</dbReference>
<dbReference type="PROSITE" id="PS51704">
    <property type="entry name" value="GP_PDE"/>
    <property type="match status" value="1"/>
</dbReference>
<dbReference type="Pfam" id="PF03009">
    <property type="entry name" value="GDPD"/>
    <property type="match status" value="1"/>
</dbReference>
<dbReference type="Gene3D" id="3.20.20.190">
    <property type="entry name" value="Phosphatidylinositol (PI) phosphodiesterase"/>
    <property type="match status" value="1"/>
</dbReference>
<proteinExistence type="predicted"/>
<dbReference type="RefSeq" id="WP_160801765.1">
    <property type="nucleotide sequence ID" value="NZ_WUUL01000007.1"/>
</dbReference>
<evidence type="ECO:0000313" key="3">
    <source>
        <dbReference type="Proteomes" id="UP000430692"/>
    </source>
</evidence>
<name>A0A6I4VS45_9BACL</name>
<dbReference type="InterPro" id="IPR017946">
    <property type="entry name" value="PLC-like_Pdiesterase_TIM-brl"/>
</dbReference>
<comment type="caution">
    <text evidence="2">The sequence shown here is derived from an EMBL/GenBank/DDBJ whole genome shotgun (WGS) entry which is preliminary data.</text>
</comment>
<evidence type="ECO:0000259" key="1">
    <source>
        <dbReference type="PROSITE" id="PS51704"/>
    </source>
</evidence>
<dbReference type="PANTHER" id="PTHR43805:SF1">
    <property type="entry name" value="GP-PDE DOMAIN-CONTAINING PROTEIN"/>
    <property type="match status" value="1"/>
</dbReference>
<dbReference type="PANTHER" id="PTHR43805">
    <property type="entry name" value="GLYCEROPHOSPHORYL DIESTER PHOSPHODIESTERASE"/>
    <property type="match status" value="1"/>
</dbReference>
<organism evidence="2 3">
    <name type="scientific">Shimazuella alba</name>
    <dbReference type="NCBI Taxonomy" id="2690964"/>
    <lineage>
        <taxon>Bacteria</taxon>
        <taxon>Bacillati</taxon>
        <taxon>Bacillota</taxon>
        <taxon>Bacilli</taxon>
        <taxon>Bacillales</taxon>
        <taxon>Thermoactinomycetaceae</taxon>
        <taxon>Shimazuella</taxon>
    </lineage>
</organism>
<dbReference type="AlphaFoldDB" id="A0A6I4VS45"/>
<sequence>MMRLKKIAKSKTFLVIIVLLAFIYLNNTSMFSKPISETPKLLAHRGLGQTFSMENIQNDTCTAERIYKPEHPYLENTLASMEVAFQNGADVVEFDVHETKDRQFAIFHDWTLDCRTNVQGVTKDYTMAELKKVDIGYGYTADNGKTYPFRGKGIGLMPSLTEVLDHFPNKPFLIDIKSSDPKEGELLAYHLAKLSLERQSQLTVYGGDEPIAALKEKLPDMRVMSKATMKSCLIPYIAVGWTGYMPQACHNTQLHIPEKIGPWLWGWPNKFLNRMDQANTRVIVVGGDGSDFSSGFDTPDDIKRLPADYSGWIWTNRIDRIAPLYKKDKD</sequence>
<gene>
    <name evidence="2" type="ORF">GSM42_11930</name>
</gene>
<protein>
    <submittedName>
        <fullName evidence="2">Glycerophosphodiester phosphodiesterase</fullName>
    </submittedName>
</protein>
<dbReference type="SUPFAM" id="SSF51695">
    <property type="entry name" value="PLC-like phosphodiesterases"/>
    <property type="match status" value="1"/>
</dbReference>
<accession>A0A6I4VS45</accession>
<feature type="domain" description="GP-PDE" evidence="1">
    <location>
        <begin position="59"/>
        <end position="325"/>
    </location>
</feature>
<dbReference type="Proteomes" id="UP000430692">
    <property type="component" value="Unassembled WGS sequence"/>
</dbReference>
<dbReference type="GO" id="GO:0006629">
    <property type="term" value="P:lipid metabolic process"/>
    <property type="evidence" value="ECO:0007669"/>
    <property type="project" value="InterPro"/>
</dbReference>
<reference evidence="2 3" key="1">
    <citation type="submission" date="2019-12" db="EMBL/GenBank/DDBJ databases">
        <title>Whole-genome analyses of novel actinobacteria.</title>
        <authorList>
            <person name="Sahin N."/>
            <person name="Saygin H."/>
        </authorList>
    </citation>
    <scope>NUCLEOTIDE SEQUENCE [LARGE SCALE GENOMIC DNA]</scope>
    <source>
        <strain evidence="2 3">KC615</strain>
    </source>
</reference>
<keyword evidence="3" id="KW-1185">Reference proteome</keyword>
<dbReference type="EMBL" id="WUUL01000007">
    <property type="protein sequence ID" value="MXQ54407.1"/>
    <property type="molecule type" value="Genomic_DNA"/>
</dbReference>
<dbReference type="CDD" id="cd08613">
    <property type="entry name" value="GDPD_GDE4_like_1"/>
    <property type="match status" value="1"/>
</dbReference>
<evidence type="ECO:0000313" key="2">
    <source>
        <dbReference type="EMBL" id="MXQ54407.1"/>
    </source>
</evidence>